<sequence>MVMASGCILPFAFLSSNTIKGPHSWLPNYTNFSKGRISERHRCLKMVVFAESSGGGCCGGSSSSSSSGGSCSSHGKSSVPDLSKIGKEFETMVARATLSEREKEYNTVEMKGNITRDDFKEVMNIGPSRFAEEGKGETVIDLQAMLNELKNDNFAFDNPEDVFI</sequence>
<protein>
    <submittedName>
        <fullName evidence="1">Uncharacterized protein</fullName>
    </submittedName>
</protein>
<proteinExistence type="evidence at transcript level"/>
<accession>A9NMZ4</accession>
<reference evidence="1" key="1">
    <citation type="journal article" date="2008" name="BMC Genomics">
        <title>A conifer genomics resource of 200,000 spruce (Picea spp.) ESTs and 6,464 high-quality, sequence-finished full-length cDNAs for Sitka spruce (Picea sitchensis).</title>
        <authorList>
            <person name="Ralph S.G."/>
            <person name="Chun H.J."/>
            <person name="Kolosova N."/>
            <person name="Cooper D."/>
            <person name="Oddy C."/>
            <person name="Ritland C.E."/>
            <person name="Kirkpatrick R."/>
            <person name="Moore R."/>
            <person name="Barber S."/>
            <person name="Holt R.A."/>
            <person name="Jones S.J."/>
            <person name="Marra M.A."/>
            <person name="Douglas C.J."/>
            <person name="Ritland K."/>
            <person name="Bohlmann J."/>
        </authorList>
    </citation>
    <scope>NUCLEOTIDE SEQUENCE</scope>
    <source>
        <tissue evidence="1">Bark</tissue>
    </source>
</reference>
<dbReference type="AlphaFoldDB" id="A9NMZ4"/>
<dbReference type="EMBL" id="EF082650">
    <property type="protein sequence ID" value="ABK22005.1"/>
    <property type="molecule type" value="mRNA"/>
</dbReference>
<organism evidence="1">
    <name type="scientific">Picea sitchensis</name>
    <name type="common">Sitka spruce</name>
    <name type="synonym">Pinus sitchensis</name>
    <dbReference type="NCBI Taxonomy" id="3332"/>
    <lineage>
        <taxon>Eukaryota</taxon>
        <taxon>Viridiplantae</taxon>
        <taxon>Streptophyta</taxon>
        <taxon>Embryophyta</taxon>
        <taxon>Tracheophyta</taxon>
        <taxon>Spermatophyta</taxon>
        <taxon>Pinopsida</taxon>
        <taxon>Pinidae</taxon>
        <taxon>Conifers I</taxon>
        <taxon>Pinales</taxon>
        <taxon>Pinaceae</taxon>
        <taxon>Picea</taxon>
    </lineage>
</organism>
<name>A9NMZ4_PICSI</name>
<evidence type="ECO:0000313" key="1">
    <source>
        <dbReference type="EMBL" id="ABK22005.1"/>
    </source>
</evidence>